<dbReference type="Proteomes" id="UP000705983">
    <property type="component" value="Unassembled WGS sequence"/>
</dbReference>
<evidence type="ECO:0000313" key="2">
    <source>
        <dbReference type="Proteomes" id="UP000705983"/>
    </source>
</evidence>
<proteinExistence type="predicted"/>
<accession>A0ABS2TEY8</accession>
<dbReference type="EMBL" id="JAFFJS010000003">
    <property type="protein sequence ID" value="MBM9433197.1"/>
    <property type="molecule type" value="Genomic_DNA"/>
</dbReference>
<reference evidence="2" key="1">
    <citation type="submission" date="2021-02" db="EMBL/GenBank/DDBJ databases">
        <title>Leucobacter sp. CX169.</title>
        <authorList>
            <person name="Cheng Y."/>
        </authorList>
    </citation>
    <scope>NUCLEOTIDE SEQUENCE [LARGE SCALE GENOMIC DNA]</scope>
    <source>
        <strain evidence="2">JY899</strain>
    </source>
</reference>
<organism evidence="1 2">
    <name type="scientific">Flaviflexus equikiangi</name>
    <dbReference type="NCBI Taxonomy" id="2758573"/>
    <lineage>
        <taxon>Bacteria</taxon>
        <taxon>Bacillati</taxon>
        <taxon>Actinomycetota</taxon>
        <taxon>Actinomycetes</taxon>
        <taxon>Actinomycetales</taxon>
        <taxon>Actinomycetaceae</taxon>
        <taxon>Flaviflexus</taxon>
    </lineage>
</organism>
<keyword evidence="2" id="KW-1185">Reference proteome</keyword>
<dbReference type="RefSeq" id="WP_187996532.1">
    <property type="nucleotide sequence ID" value="NZ_JACEXG010000003.1"/>
</dbReference>
<comment type="caution">
    <text evidence="1">The sequence shown here is derived from an EMBL/GenBank/DDBJ whole genome shotgun (WGS) entry which is preliminary data.</text>
</comment>
<name>A0ABS2TEY8_9ACTO</name>
<sequence length="149" mass="15936">MALVSLALLVGGGIGFTLPHPEPADIADDPTVSAPVITEPADENWREVAMTWLRNSIPQCAVRNDPYILLVDDGTTLKITTAGLLSPGTDLEHAACITVALGMPNTMWEEIAATTPRDGTVTDTWDEYEATWSYDPDTGLDLVIEIIGG</sequence>
<gene>
    <name evidence="1" type="ORF">JVW63_05740</name>
</gene>
<protein>
    <submittedName>
        <fullName evidence="1">Uncharacterized protein</fullName>
    </submittedName>
</protein>
<evidence type="ECO:0000313" key="1">
    <source>
        <dbReference type="EMBL" id="MBM9433197.1"/>
    </source>
</evidence>